<dbReference type="NCBIfam" id="NF003417">
    <property type="entry name" value="PRK04813.1"/>
    <property type="match status" value="5"/>
</dbReference>
<sequence length="7949" mass="880137">MASDQVKAQSCYFPAVGRAAVGDKTRPLSVRVELQQPELLQELFVQENGPALLVAGVRAAWALVLRTYTGLDQVCFGLSEVGGTVDDSEASEKGQRESIATHIVSDEVSLGEVTRHGEGEQPGHERFDYNTSVLFRFAAQGSTKAGLNKATAVSMNDSCQLRLLVKVLKTGISLLLEYRNSYVPTDFARSIASTTDKALVTVLSSPELKVGEVDVLSERNRIQIEKYNSTPLVRVDGTIHDSIAAVTERIPDGEAVASWDGRFTYRELDTLACRLAARLMVLGVGPEVVVPLCFRKTRWNVVAMLGVLIAGGAFLPLDPAAPKERVEHLVRAAGAKTALCSSVDAAASLHGLVDDLLAVDEALFDSLPPFEGRPQSQVDSHNAAYIIPTSGTTGMPKLSLLEHGNYCTGASAHYVGLGLDTKPLRALQFAAHSFDSSVLEILSPLMFGGTICIPDEDARLNNIEKVMNDMRVTWASLTPTFVRFLDPSMVPTLATIILMGEAMSQANLNTWSKINLINGYGPSECSVCSSSTLHMQPTSDPKDIGFPVGCHLWVVDPKDRHRRLPIGCVGELLIEGPIAARGYLGDEEKTAQAFGYLTGDLVVQRPDGGFNIAGRKDNQVKYHGQRIELLEIEHHLNLDGSIKHNLVFLPKAGPCKERLVAVVSFSEHASEDRPLVLLNGQENATAHASIEAIRSRVFTRIPFYMVPTVWIAVESLPFLTSGKLDRKRTSQWLSDMSDETYQQAMPTNMDSQSPDQTQTPLESTLRSIWARVLNLTDDQIALNRAFLSLGGDSISAMQVMGQCRKHGIGLGVQDILRARSIAELATLAKEVQVSTDHAVEEIDVPFDLTPIQHLWFQLPNQGHGHFNQSFYLKVTRRVQADVFRAAVEKLVGRHSMLRARFSKSDEQVWHQRVTDDVTNSFRFRHQVVSTKDNIDEMIENSQKCLDHATGPLLAADLFEFGDEQHAFLVAHHLVIDLVSWRLVLEELEEILTDGTLLPPAVPFQKWAALQRDHAETQSLRKVLPRVDIPPLDFEYWNIQHADNTYGNAGHASFELDPALTQLFMGACHFPLKTEPVEVLLASLLHSWVNTFTDRPIPAIFNEGHGREPWNSDIDISRTVGWFTTVYPIFVTPAGDPIDTVRVVKDFRRQIPYNGRPYFAKRVLTEDGKDAYNTHWPWEISFNYLGQYQQLERTDALLQPLESMAGETREAGGTADVGYASPRFALFETSAIVFKGKLKFAFTFNRHMAHQDKIQSWVSNCRDTLTALIQTLPSITPRPTLSDFPLLSLDEERFQVMLNRLSKMGIQSTDIDSAYPCSSMQEGLLLSQSKDAGFYAAVTIHELTVPNGPVKRDHVAESWTKVVARHPSLRTIFMENVDTEEGLYDQIVLTRADPNIVHLECATTEEALDRLEQQRLVSYETGTKPPHRFTICSLQDGRIICCLEISHAIMDGHSMSVIFRDLQEAYENRLAEDGPMYADYIAYLMKQPQETSLHFWKLYLQGSEVCSFPSLNDGVIAEKRLENIRVDCGNISIFDLQAFCNAHGITLANIFHTAWALTLSLYVGSSDVTFGYLTSARDSEDIHRVQDMVGPIINTLVCRVQFSDGSRSLLDVIRDVQEDYVSAIPHRHVALAEVQHMLDLAGANLFNTALSYRRLPPDTATGSNQLRFTEVVPIYDPTEYPVSINIEVSNEAAMIDLDFWTDYLSPNQADNIASTFVRALENILHGAESSLDSLDHLSGKHWQKIQDWNIMPDTINECVHHRFQEWVKVCPDAPAICGHDGNYSYAELDEITERLAHYLVDLGVGPEVFVPTCFDKSTFAIIAMLSVLKAGGAAVPLDAKHPKQALESRVEDTQAQVVLTTALRSELFEDIVPDVVIVDSVLLDDLTYVEGPACPTVGPVNPAFVIFTSGSTGRPKGVVLQHMAFVTSSYAHGSRLGVGRDTRFLQFASYTFDNSLEEMFTTLQRGGCVCVPSEEDRMNDLAGAISRLGANFMDLTPTVASLLNPRDVPGIKTMALGGEALTKAVLDQWTPFVHVIGQYGPSEASVNSAFKDFQRPGEPTNIGKAVGSVSWIVNPENRNRLVPIGCKGELLIEGPILARGYLQDPEKTSLAFIHSPTWAHTDDDHSRRFYCTGDLVHYTGEGEMMYLGRKDSQVKLNGQRIELGEIEHHLKLSLHPDAQSAVELVKFTDSKGTKALVGFVCLPGITDVSENGTPAVGEMTDTVRIKVKEAEIALANALPSYYVPSMFIPMNTMPMTTSGKLDRKILRQLAQMIPETSLHIYRLAGKSGRAPSGALETALAKMWASVLNTPTDSIGADDSFFRLGGDSIGAMRLVTASRKEGMLLAVANIFAHPKLVDMAASAVLLSSEELSAAAQPDMVPFELIPEDRKRIIIDFAASECGVFPDSIEDIYPSSRLQEGLIALSAKEPGSYVAETIYRLPPNIDIERFQKAWDRVVSEEAILRTRIIYVEDQGFMQVVVREGTAWLQLDDLRDISNVHRHLPAKPGGPLASYTIVGQGTGSVFFVWTAHHAVYDGWSLTNLLSRVERYYQDGSQSPVTIVPYSRFIKYLTKLDTKESDNFWLSMFEDMAAPQFPQLPSPDYKVEASGQLLHHFPVKRRSGTDITLPSLLRSAWALLLATYSGSDDVLWGETNSGREVPVPGMEDIIGATITTSPMRLKLNRRLKVEEYLQEVQRQTSSAIPHQFAGLQHIRKLSSDTAAACDFQSLLVIASGDNMKDPEGGLWNLQSTGAVGTNFFNYGLIFNCSIDGDSIEVEAHYDNQVISNWLVQRLLEQFEFFTGLLNSDSSLGRSISNLDILSYMDQKIISTWNNRPVNIIDRCIHDSVSQSQVILRPTSVAIDSWDTGEISYQEFDERTTRLASRLMSLGVKSQSYVPICFEKSGWTIIAMFAIMKCGAAFVPLDFEAPLLRLQEIVDDVKAEFILCGTQHESLCKSMHRKTFIVNRATTDGQEGVSHNLPSVSGDATAYILFTSGSTGKPKGAVINHHAWSSASAAFAPAFGISESSRVLQFSSYTFDACLIEIFSTLISGGTVCVPDQHSRTNDLAGVINRMRVNLACLTPSVIRMIEPSQVPGLKTLLSVGEAMSQQDLLTWADRVTLCNGYGPTECSAIATVNVMNPTMKPNNLGRAVTARGWVVSRDDINRLVPVGAVGELLLEGGGVGSGYLNNPEKTAEAYVDRVSWTLGEHLQVGASMRFYKTGDLVRYIEDGTLLYLGRKDNQTKVRGQRLEVQEVEHHLIQDSMIQNALAAVPKTGPCSKRLIGIVSLRDVALSGTSAAELQLLSKETASFHISAIRERLETRLPSYMVPSLWVAISKFPLMPSGKMDRRKVVQWLENMDNETYRTIATLGLEEPEVETEGVDRKLQIIFAKVLNLVPEDIRLNQSFVRLGGDSIAAMQVSSMCRAQGLAISVQDIVKAKSIAALAAGASIAKAHTTTKTQPQDYDLPFDLAPIQKLFFDTVGTTYSHFNQSSVFKLSRAFELDEVKKALEAVVNIHPMLRARYFQTESGLWKQTVAKAPHPFRLRHHQINSANEESIRPIMDGSQATLDIVKGPVFSADLFDVDDNFSQVIALVAHHLVIDVVSWGVILEDLENLLNGVTPLSQSLPFHSWTHQQATQARQESAANVMPLSNIPPADFEYWGIEASENLNGDVISEDIELSPKDSMLLLGAHDALATEPVDVFIAALLESFRKVFPDRNTPTIHNEGHGREPFDSQDLSRTVGWCTTMTPIHLPVSPEDQTDIVSTIRWVSSVREKTPGKGRPYFAYRLLTGAGSDVFASHWPAEISFNYLGRMQNMDRKNALLQRMPNISTKDISDSTPRLALFEVTALVKQGTIKLSFDFNRNSSRQLEIKSWIAECKQTLVDAVDQLLQLRSEPSLENFKLLPLIYNGMSKLSAVLPVGTSMEDIEDIYPASPMQQGMLLSQLKHPELYSYYCVMEVRSTSSGQAINPRKLAEAWQIVVQRHPILRTVFIESLSKTGLMDQIVFRDRSSRIAWIADCDTDNPAQLLREQPLIDFREFNPPHRLTICKTKTADIWVKLEMSHAICDGTSIPIILNDLARAYDHKLSRSDIGPLYSNFVAHTLTSNREADVNFWKAYLAGIEPCFFPALHDGTPGPHELGSYELHVQDVTTMQAFCKRFGVTLSSVLQLAWALVLHNFVGQSDVSFGVVASGRDAPVQGIDEAVGCFVNMLICRLEFSDESTIHQLLESLQAHSVNALSHQGCSLADVQHELQLPSLFNTVFTYQRRQLSRDPTKTALAYESVEAADPGEFQVTLNVDVTDQAATIDFSFWKDKVHPSQAQNMVDAFDKILSSIIMSGDRNVTIVELDIITESSLKNIMQWNAGLPAPVRQCVHDLIVEQVSLRPRSAKAVESAEVSFTYQEFDEATSRLGLHLQTLGVGPDVFVPILFEKSAWAPVAMIAIMKAGGAYVPLDPKHPPSRLRELINDVGAKVALCSRQHHPIASEVIGNAVIVDRLSLNKLPLPKEKRLKSGVTPEHPAYCLFTSGTTGKPKGTIVPHQAFCTSALAFTRGMSIDQTSRTFQFASYTFDASCIEILSALMMGATVCVPTEDERASDPAGAIRRMKVTWSLLTPSVLSILKPTQLRTLKTLVAGGEAVPAAEAEKWQNNLQFVIAYGPTETAVVASTVHKTADIDGRNIGHASGCRLWVVHPRNHDKLMPIGAVGELVIEGYSVARGYLNEEVKTAKAFITNPAWVSQITSDRGAFTTTRMYKSGDLVRYNPDGTISYIGRKDTQIKLNGRRIELAEIEFHVNDKFPDNIQSAVELVAPASRSSAKALATFFAINGDARATSTAIVQPASSDLPQSDDLLLPMDEDLRETCKNLENTLVGVLPAYMIPSIFFPLKKLPWTPAGKLDRNRLRTLVQNLSKETVSPYRLANTMNKRKPKNEAEKRLQKLVSSVLNLPLSSVGADDSFIRLGGDSVAAMRLVAAAQAEHVNISVIDVFKQPKISDLAAKCNIAEPSARAQRKIESFELLPRDLQGNHVLQELSEICRVPKNRIQDAYPISPLQEAFVALSIKQPGAYVAQHVLVLAKSVDMKKFKAAWERAVQDLDLLRTRIAQLQSGEFVQTVLAEDPIVWSEVATLEQAEMEAAGVPGYIGGKLATYTIVNTATSAKYFVWTIHHAIYDGWSIAFMLQRVQDIYQTGSSTIPKVPYTRFIQYLLNNSRDVSSAYWKNNLSGAAHYQFPQQQHTNTNDVPNGQTMQHVAKLGQLKHSDITLPTVIRAAWALLLSSYSGSNDVVFGETLTGRDIPVAGVTEICGPTLTTVPMRVQVNQETSVLEMFRNVAQMALDRIPHQHLGLSGIKRIDEDTAAACQFQNLLIIQLGSEKPAESIWSHHNNGVQGQYFTYPLVIECEVNQTEIHINAYHDANIISSWEVQRILYQFDSILGQLNSVGNVRDIRVFSEQDVQFVRSLNGTQPVIVDDTIPSLFFTQTSLTPNKEAVAAWDGSLTYRELRDLASQLAQELIRFGMGPEKLVPICVDKSRWAIVTMMAVLISGAGYVPLSPEHPISRHRQIIQDCSATVVLCSPHYESRFSDVIDRIFKVSETSVRQLPAFESQVALRATPENVAYVLYTSGSTGVPKGVTIEHRAIASSSAAMRKALKIDSSSRLFQFASFVFDVSVLEILTALSCGATVCVPSEESRLTDITSAINDLKATWTCLTPSVANVIESPEAVPTLQTFASAADPLTPETIRKWGSGLQLLNAYGPTEASVIALSNEVGSSPSESTCIGRALQSGRAWITIPEDPHQLAAVGAVGELCLEGPFLARNYYKNPEKTAEVFISAPKFMNDFSGGQSSRIYRTGDLVKYDSMGRVHYLGRKDNQIKLAGQRMELGEIEHHLQADESVKQAIVLMAKSGAAKRKLAAIVSFHHTPTGDGKPWNTPLSHPDILRQIRTAKERLSNLVPTYMVPTLWIAVPYIPALASAKLDKKQVGAWLMNMSEETYRAILDMDNALEPALPASDSVAKMQSIWSKVLNIPIEDVKVSGSWLSLGGDSITAMQLLARARKEGINMTMDQVLRSKTLAHLAETVGASAASDVGKETIDTAFALSPIQRFYFHSLHDDKNSHFNQSFTLRLTREVDPVKLKSALDAIVQCHSMIRARFLQEDSGEWLQIVPGNSIDAYAFSVFNHVQISDLSTIISSTQQGFNITHGPVFAAVLFNTQADGQILFLAAHHLVIDVVSWRIILDDLEELLTAETPIQLQRGLSFASWNDKQISHTTDSKQISAMEEQKYHAEPADLTFWGLEQRSNVYGDVERESFVLDERTTTMALENHSALRTDIVDLFLAAVAHSFSRIFITRKTPTIFNEMHGREPWEFSNLDLSRTVGWFTTIYPVNVAIAEDEDDVIQTIRQVKDTRRKVADNGRPYFAHRFLTEEGRTKFADHESMEILFNYLGKMQQLEATDALFQPMQFNEEEDRLMADTGTSMRRLSLFEISASITNGQIQFSFMYNRFMKNQKGIRRWVLECQRTLEEIISGLSKIVTPQPTISDFPLLALDSYDRLGRVIKSLASVGVTYPQVEDMYPCAAVQEGMILSQIKDPNAYWSYTTFELKATRGRVDVQGLLQAWKKVVHRHPALRTVFVDSVCKGGVFDQIVVRSADTGAVSLSCKDDELNAKLDSIQYQNLNGKKKPRLPHQLSVVQTSSGRVIVKMEINHVVVDGGSLGVIRHELEEAYEGRLGEDEGPLYSDYIKHLRSLPIKEAIDYWKGHLQGVRPCYFPITPQHSSKQRQLHSLFVDFSNFSAVQSLAERNNVTFANILLAAWALVLRIYTNSSDVCYGYLTSGRNIPVNGIQSAVGAFINMLVSRTKVSSSLSFLNICEKVQNDFIDSLPYQHCSLAQFQHDLGLSNQALFNTAVSVQNQGATEEPHTEDSSVEFIHLDGGDPSEFAITVNIDTTRNDEGVRLAYWTDSVSDSEARKVSSYLVKILSQILADPNQTIAELDAAITVKPRKTSTPRVFTPSIRSPISSPRSEVPDPMSTVPSIPRIEYPQSPSPSPGASNTPDWGNLIRSIVSEMVPQIVNQVLEKNKLPPMTAQSTVSEMTNQMAGMLARKASQSKRGRNLETASIRSRRMSAASETGSRIQTAADMVAAAGVMATEALKSVPPDFVEKKLLALWSDLLDMVEDSIDKEDSFFQLGGDSIIAMRLVGAAREEGLSMTVADVFKNPTFADMARVVRVAGEVIDEVMSRAGGESLKDATASSSKPKIQIPERTVSAWRDFQSMVSEQAADDKATEDGTTPPAQPERQSQDRNEQIFKKWSGFSQNTRPQLHARNSTKDNLPHTIHEESTPKSISLLGDPNVDSVISKVQVFKGGISDVLPVTDFQALAITGTLLESRWMLNHFYLEGEGPLDIRKLKQSCFRIVQAFDILRTVFVPYGDRFLQVVLRKLQPDFIYQETDQSLDDFTADLRQKDREHGPRLGEAFVQFVVAKQKGNGHFRVIMRLSHAQYDGFCFGKILESLQAGYNGLPISSTPSFGNYVRETAKTVAGAHDHWREVLRGSKMTEIVHRYGPNYQRSAGRTITLKQTLTVPPLSYVNITTATVMKAAWAVTLARIAGKSDIVFGHVISGRNSGVPNVEKIIGPCLNMVPVRVVYRPEWTVLDLLGYIQEQQINNMPYESLGFREITRNCTDWPDWTNFSSVIQHNQNIPDEDASLVLGGIKFKLGAVASQEDFADVSILSTTKSDNEVEVTFTYAPNSTLTANFTQNIFDLLCANVITFSEDPYTLLPALSEAESQSSTTITSETNRKKSAEKQPLTLPTDTGLSKTELSNLAAKLRTAWEQNLRDESNNAPPVLDLASDFFQLGGDIMGLAQIASTFDHENGWKIRVEDLLDKPVFVDQVRLLAEERKRQIDRDEMSPWGEKGKVNGKNGVGEKEGLERRESGLGAFARKMGLGLKRKDTGKGPKEGSATKK</sequence>
<dbReference type="InterPro" id="IPR020806">
    <property type="entry name" value="PKS_PP-bd"/>
</dbReference>
<organism evidence="8 9">
    <name type="scientific">Pseudopithomyces chartarum</name>
    <dbReference type="NCBI Taxonomy" id="1892770"/>
    <lineage>
        <taxon>Eukaryota</taxon>
        <taxon>Fungi</taxon>
        <taxon>Dikarya</taxon>
        <taxon>Ascomycota</taxon>
        <taxon>Pezizomycotina</taxon>
        <taxon>Dothideomycetes</taxon>
        <taxon>Pleosporomycetidae</taxon>
        <taxon>Pleosporales</taxon>
        <taxon>Massarineae</taxon>
        <taxon>Didymosphaeriaceae</taxon>
        <taxon>Pseudopithomyces</taxon>
    </lineage>
</organism>
<protein>
    <recommendedName>
        <fullName evidence="7">Carrier domain-containing protein</fullName>
    </recommendedName>
</protein>
<dbReference type="InterPro" id="IPR009081">
    <property type="entry name" value="PP-bd_ACP"/>
</dbReference>
<evidence type="ECO:0000256" key="5">
    <source>
        <dbReference type="ARBA" id="ARBA00029454"/>
    </source>
</evidence>
<keyword evidence="3" id="KW-0597">Phosphoprotein</keyword>
<dbReference type="GO" id="GO:0016874">
    <property type="term" value="F:ligase activity"/>
    <property type="evidence" value="ECO:0007669"/>
    <property type="project" value="UniProtKB-KW"/>
</dbReference>
<dbReference type="Pfam" id="PF00550">
    <property type="entry name" value="PP-binding"/>
    <property type="match status" value="6"/>
</dbReference>
<feature type="compositionally biased region" description="Low complexity" evidence="6">
    <location>
        <begin position="6997"/>
        <end position="7008"/>
    </location>
</feature>
<keyword evidence="9" id="KW-1185">Reference proteome</keyword>
<evidence type="ECO:0000256" key="4">
    <source>
        <dbReference type="ARBA" id="ARBA00022598"/>
    </source>
</evidence>
<dbReference type="Pfam" id="PF00668">
    <property type="entry name" value="Condensation"/>
    <property type="match status" value="9"/>
</dbReference>
<dbReference type="Gene3D" id="3.30.300.30">
    <property type="match status" value="5"/>
</dbReference>
<dbReference type="InterPro" id="IPR006162">
    <property type="entry name" value="Ppantetheine_attach_site"/>
</dbReference>
<feature type="domain" description="Carrier" evidence="7">
    <location>
        <begin position="7803"/>
        <end position="7884"/>
    </location>
</feature>
<evidence type="ECO:0000256" key="2">
    <source>
        <dbReference type="ARBA" id="ARBA00022450"/>
    </source>
</evidence>
<dbReference type="InterPro" id="IPR036736">
    <property type="entry name" value="ACP-like_sf"/>
</dbReference>
<evidence type="ECO:0000256" key="3">
    <source>
        <dbReference type="ARBA" id="ARBA00022553"/>
    </source>
</evidence>
<dbReference type="SUPFAM" id="SSF47336">
    <property type="entry name" value="ACP-like"/>
    <property type="match status" value="6"/>
</dbReference>
<dbReference type="GO" id="GO:0031177">
    <property type="term" value="F:phosphopantetheine binding"/>
    <property type="evidence" value="ECO:0007669"/>
    <property type="project" value="InterPro"/>
</dbReference>
<dbReference type="Gene3D" id="1.10.1200.10">
    <property type="entry name" value="ACP-like"/>
    <property type="match status" value="6"/>
</dbReference>
<dbReference type="PROSITE" id="PS00012">
    <property type="entry name" value="PHOSPHOPANTETHEINE"/>
    <property type="match status" value="3"/>
</dbReference>
<dbReference type="Pfam" id="PF00501">
    <property type="entry name" value="AMP-binding"/>
    <property type="match status" value="5"/>
</dbReference>
<feature type="compositionally biased region" description="Basic and acidic residues" evidence="6">
    <location>
        <begin position="7933"/>
        <end position="7949"/>
    </location>
</feature>
<name>A0AAN6M4A9_9PLEO</name>
<dbReference type="FunFam" id="3.40.50.980:FF:000001">
    <property type="entry name" value="Non-ribosomal peptide synthetase"/>
    <property type="match status" value="1"/>
</dbReference>
<dbReference type="InterPro" id="IPR023213">
    <property type="entry name" value="CAT-like_dom_sf"/>
</dbReference>
<accession>A0AAN6M4A9</accession>
<evidence type="ECO:0000313" key="8">
    <source>
        <dbReference type="EMBL" id="KAK3214632.1"/>
    </source>
</evidence>
<feature type="domain" description="Carrier" evidence="7">
    <location>
        <begin position="7140"/>
        <end position="7216"/>
    </location>
</feature>
<dbReference type="FunFam" id="3.30.559.30:FF:000002">
    <property type="entry name" value="Nonribosomal peptide synthase Pes1"/>
    <property type="match status" value="3"/>
</dbReference>
<comment type="pathway">
    <text evidence="1">Mycotoxin biosynthesis.</text>
</comment>
<dbReference type="CDD" id="cd19542">
    <property type="entry name" value="CT_NRPS-like"/>
    <property type="match status" value="4"/>
</dbReference>
<feature type="region of interest" description="Disordered" evidence="6">
    <location>
        <begin position="7771"/>
        <end position="7800"/>
    </location>
</feature>
<dbReference type="PROSITE" id="PS50075">
    <property type="entry name" value="CARRIER"/>
    <property type="match status" value="7"/>
</dbReference>
<dbReference type="PROSITE" id="PS00455">
    <property type="entry name" value="AMP_BINDING"/>
    <property type="match status" value="4"/>
</dbReference>
<dbReference type="NCBIfam" id="TIGR01733">
    <property type="entry name" value="AA-adenyl-dom"/>
    <property type="match status" value="4"/>
</dbReference>
<dbReference type="FunFam" id="1.10.1200.10:FF:000005">
    <property type="entry name" value="Nonribosomal peptide synthetase 1"/>
    <property type="match status" value="4"/>
</dbReference>
<dbReference type="InterPro" id="IPR000873">
    <property type="entry name" value="AMP-dep_synth/lig_dom"/>
</dbReference>
<feature type="region of interest" description="Disordered" evidence="6">
    <location>
        <begin position="7262"/>
        <end position="7287"/>
    </location>
</feature>
<dbReference type="GO" id="GO:0019748">
    <property type="term" value="P:secondary metabolic process"/>
    <property type="evidence" value="ECO:0007669"/>
    <property type="project" value="UniProtKB-ARBA"/>
</dbReference>
<dbReference type="CDD" id="cd19534">
    <property type="entry name" value="E_NRPS"/>
    <property type="match status" value="3"/>
</dbReference>
<feature type="region of interest" description="Disordered" evidence="6">
    <location>
        <begin position="7894"/>
        <end position="7949"/>
    </location>
</feature>
<keyword evidence="4" id="KW-0436">Ligase</keyword>
<dbReference type="InterPro" id="IPR001242">
    <property type="entry name" value="Condensation_dom"/>
</dbReference>
<dbReference type="Gene3D" id="3.30.559.30">
    <property type="entry name" value="Nonribosomal peptide synthetase, condensation domain"/>
    <property type="match status" value="9"/>
</dbReference>
<dbReference type="FunFam" id="3.30.559.10:FF:000016">
    <property type="entry name" value="Nonribosomal peptide synthase Pes1"/>
    <property type="match status" value="3"/>
</dbReference>
<dbReference type="FunFam" id="3.30.559.30:FF:000005">
    <property type="entry name" value="Nonribosomal peptide synthase Pes1"/>
    <property type="match status" value="3"/>
</dbReference>
<dbReference type="FunFam" id="3.30.559.10:FF:000017">
    <property type="entry name" value="Nonribosomal peptide synthase Pes1"/>
    <property type="match status" value="2"/>
</dbReference>
<dbReference type="SMART" id="SM00823">
    <property type="entry name" value="PKS_PP"/>
    <property type="match status" value="6"/>
</dbReference>
<feature type="region of interest" description="Disordered" evidence="6">
    <location>
        <begin position="7088"/>
        <end position="7117"/>
    </location>
</feature>
<dbReference type="CDD" id="cd19545">
    <property type="entry name" value="FUM14_C_NRPS-like"/>
    <property type="match status" value="2"/>
</dbReference>
<evidence type="ECO:0000313" key="9">
    <source>
        <dbReference type="Proteomes" id="UP001280581"/>
    </source>
</evidence>
<dbReference type="InterPro" id="IPR045851">
    <property type="entry name" value="AMP-bd_C_sf"/>
</dbReference>
<evidence type="ECO:0000256" key="6">
    <source>
        <dbReference type="SAM" id="MobiDB-lite"/>
    </source>
</evidence>
<dbReference type="FunFam" id="3.30.300.30:FF:000015">
    <property type="entry name" value="Nonribosomal peptide synthase SidD"/>
    <property type="match status" value="5"/>
</dbReference>
<dbReference type="SUPFAM" id="SSF56801">
    <property type="entry name" value="Acetyl-CoA synthetase-like"/>
    <property type="match status" value="5"/>
</dbReference>
<comment type="similarity">
    <text evidence="5">Belongs to the NRP synthetase family.</text>
</comment>
<feature type="compositionally biased region" description="Basic and acidic residues" evidence="6">
    <location>
        <begin position="7908"/>
        <end position="7919"/>
    </location>
</feature>
<feature type="domain" description="Carrier" evidence="7">
    <location>
        <begin position="2289"/>
        <end position="2365"/>
    </location>
</feature>
<keyword evidence="2" id="KW-0596">Phosphopantetheine</keyword>
<dbReference type="CDD" id="cd05918">
    <property type="entry name" value="A_NRPS_SidN3_like"/>
    <property type="match status" value="5"/>
</dbReference>
<dbReference type="InterPro" id="IPR010071">
    <property type="entry name" value="AA_adenyl_dom"/>
</dbReference>
<feature type="domain" description="Carrier" evidence="7">
    <location>
        <begin position="3372"/>
        <end position="3448"/>
    </location>
</feature>
<proteinExistence type="inferred from homology"/>
<feature type="compositionally biased region" description="Low complexity" evidence="6">
    <location>
        <begin position="7771"/>
        <end position="7780"/>
    </location>
</feature>
<evidence type="ECO:0000259" key="7">
    <source>
        <dbReference type="PROSITE" id="PS50075"/>
    </source>
</evidence>
<dbReference type="PANTHER" id="PTHR45398">
    <property type="match status" value="1"/>
</dbReference>
<dbReference type="FunFam" id="3.40.50.12780:FF:000014">
    <property type="entry name" value="Nonribosomal peptide synthetase 1"/>
    <property type="match status" value="4"/>
</dbReference>
<dbReference type="Gene3D" id="3.30.559.10">
    <property type="entry name" value="Chloramphenicol acetyltransferase-like domain"/>
    <property type="match status" value="9"/>
</dbReference>
<feature type="region of interest" description="Disordered" evidence="6">
    <location>
        <begin position="6991"/>
        <end position="7041"/>
    </location>
</feature>
<feature type="domain" description="Carrier" evidence="7">
    <location>
        <begin position="756"/>
        <end position="832"/>
    </location>
</feature>
<feature type="domain" description="Carrier" evidence="7">
    <location>
        <begin position="5996"/>
        <end position="6072"/>
    </location>
</feature>
<dbReference type="Proteomes" id="UP001280581">
    <property type="component" value="Unassembled WGS sequence"/>
</dbReference>
<dbReference type="SUPFAM" id="SSF52777">
    <property type="entry name" value="CoA-dependent acyltransferases"/>
    <property type="match status" value="19"/>
</dbReference>
<dbReference type="PANTHER" id="PTHR45398:SF1">
    <property type="entry name" value="ENZYME, PUTATIVE (JCVI)-RELATED"/>
    <property type="match status" value="1"/>
</dbReference>
<dbReference type="InterPro" id="IPR020845">
    <property type="entry name" value="AMP-binding_CS"/>
</dbReference>
<dbReference type="Gene3D" id="3.40.50.12780">
    <property type="entry name" value="N-terminal domain of ligase-like"/>
    <property type="match status" value="5"/>
</dbReference>
<dbReference type="FunFam" id="3.30.559.10:FF:000031">
    <property type="entry name" value="Nonribosomal peptide synthase Pes1"/>
    <property type="match status" value="1"/>
</dbReference>
<dbReference type="FunFam" id="3.30.559.30:FF:000003">
    <property type="entry name" value="Nonribosomal peptide synthase SidD"/>
    <property type="match status" value="2"/>
</dbReference>
<gene>
    <name evidence="8" type="ORF">GRF29_19g805381</name>
</gene>
<reference evidence="8 9" key="1">
    <citation type="submission" date="2021-02" db="EMBL/GenBank/DDBJ databases">
        <title>Genome assembly of Pseudopithomyces chartarum.</title>
        <authorList>
            <person name="Jauregui R."/>
            <person name="Singh J."/>
            <person name="Voisey C."/>
        </authorList>
    </citation>
    <scope>NUCLEOTIDE SEQUENCE [LARGE SCALE GENOMIC DNA]</scope>
    <source>
        <strain evidence="8 9">AGR01</strain>
    </source>
</reference>
<evidence type="ECO:0000256" key="1">
    <source>
        <dbReference type="ARBA" id="ARBA00004685"/>
    </source>
</evidence>
<feature type="domain" description="Carrier" evidence="7">
    <location>
        <begin position="4921"/>
        <end position="4997"/>
    </location>
</feature>
<comment type="caution">
    <text evidence="8">The sequence shown here is derived from an EMBL/GenBank/DDBJ whole genome shotgun (WGS) entry which is preliminary data.</text>
</comment>
<dbReference type="InterPro" id="IPR042099">
    <property type="entry name" value="ANL_N_sf"/>
</dbReference>
<dbReference type="EMBL" id="WVTA01000003">
    <property type="protein sequence ID" value="KAK3214632.1"/>
    <property type="molecule type" value="Genomic_DNA"/>
</dbReference>